<keyword evidence="11" id="KW-1185">Reference proteome</keyword>
<dbReference type="SUPFAM" id="SSF56059">
    <property type="entry name" value="Glutathione synthetase ATP-binding domain-like"/>
    <property type="match status" value="1"/>
</dbReference>
<dbReference type="Pfam" id="PF00289">
    <property type="entry name" value="Biotin_carb_N"/>
    <property type="match status" value="1"/>
</dbReference>
<reference evidence="10 11" key="1">
    <citation type="submission" date="2019-03" db="EMBL/GenBank/DDBJ databases">
        <title>Sequencing the genomes of 1000 actinobacteria strains.</title>
        <authorList>
            <person name="Klenk H.-P."/>
        </authorList>
    </citation>
    <scope>NUCLEOTIDE SEQUENCE [LARGE SCALE GENOMIC DNA]</scope>
    <source>
        <strain evidence="10 11">DSM 44969</strain>
    </source>
</reference>
<dbReference type="GO" id="GO:0005524">
    <property type="term" value="F:ATP binding"/>
    <property type="evidence" value="ECO:0007669"/>
    <property type="project" value="UniProtKB-UniRule"/>
</dbReference>
<dbReference type="PANTHER" id="PTHR48095:SF2">
    <property type="entry name" value="BIOTIN CARBOXYLASE, CHLOROPLASTIC"/>
    <property type="match status" value="1"/>
</dbReference>
<evidence type="ECO:0000256" key="5">
    <source>
        <dbReference type="ARBA" id="ARBA00022840"/>
    </source>
</evidence>
<evidence type="ECO:0000256" key="7">
    <source>
        <dbReference type="PROSITE-ProRule" id="PRU00409"/>
    </source>
</evidence>
<dbReference type="PANTHER" id="PTHR48095">
    <property type="entry name" value="PYRUVATE CARBOXYLASE SUBUNIT A"/>
    <property type="match status" value="1"/>
</dbReference>
<dbReference type="Gene3D" id="3.30.470.20">
    <property type="entry name" value="ATP-grasp fold, B domain"/>
    <property type="match status" value="1"/>
</dbReference>
<feature type="domain" description="ATP-grasp" evidence="8">
    <location>
        <begin position="124"/>
        <end position="326"/>
    </location>
</feature>
<dbReference type="InterPro" id="IPR005481">
    <property type="entry name" value="BC-like_N"/>
</dbReference>
<dbReference type="SUPFAM" id="SSF52440">
    <property type="entry name" value="PreATP-grasp domain"/>
    <property type="match status" value="1"/>
</dbReference>
<dbReference type="EMBL" id="SMFZ01000002">
    <property type="protein sequence ID" value="TCK22036.1"/>
    <property type="molecule type" value="Genomic_DNA"/>
</dbReference>
<name>A0A4V2PHT4_PSEEN</name>
<dbReference type="PROSITE" id="PS50975">
    <property type="entry name" value="ATP_GRASP"/>
    <property type="match status" value="1"/>
</dbReference>
<dbReference type="InterPro" id="IPR016185">
    <property type="entry name" value="PreATP-grasp_dom_sf"/>
</dbReference>
<dbReference type="PROSITE" id="PS50979">
    <property type="entry name" value="BC"/>
    <property type="match status" value="1"/>
</dbReference>
<accession>A0A4V2PHT4</accession>
<dbReference type="InterPro" id="IPR005479">
    <property type="entry name" value="CPAse_ATP-bd"/>
</dbReference>
<comment type="function">
    <text evidence="1">This protein is a component of the acetyl coenzyme A carboxylase complex; first, biotin carboxylase catalyzes the carboxylation of the carrier protein and then the transcarboxylase transfers the carboxyl group to form malonyl-CoA.</text>
</comment>
<keyword evidence="5 7" id="KW-0067">ATP-binding</keyword>
<dbReference type="InterPro" id="IPR011054">
    <property type="entry name" value="Rudment_hybrid_motif"/>
</dbReference>
<dbReference type="AlphaFoldDB" id="A0A4V2PHT4"/>
<gene>
    <name evidence="10" type="ORF">EV378_6033</name>
</gene>
<dbReference type="InterPro" id="IPR005482">
    <property type="entry name" value="Biotin_COase_C"/>
</dbReference>
<keyword evidence="3" id="KW-0436">Ligase</keyword>
<dbReference type="SUPFAM" id="SSF51246">
    <property type="entry name" value="Rudiment single hybrid motif"/>
    <property type="match status" value="1"/>
</dbReference>
<dbReference type="Pfam" id="PF02786">
    <property type="entry name" value="CPSase_L_D2"/>
    <property type="match status" value="1"/>
</dbReference>
<dbReference type="InterPro" id="IPR011764">
    <property type="entry name" value="Biotin_carboxylation_dom"/>
</dbReference>
<comment type="catalytic activity">
    <reaction evidence="6">
        <text>N(6)-biotinyl-L-lysyl-[protein] + hydrogencarbonate + ATP = N(6)-carboxybiotinyl-L-lysyl-[protein] + ADP + phosphate + H(+)</text>
        <dbReference type="Rhea" id="RHEA:13501"/>
        <dbReference type="Rhea" id="RHEA-COMP:10505"/>
        <dbReference type="Rhea" id="RHEA-COMP:10506"/>
        <dbReference type="ChEBI" id="CHEBI:15378"/>
        <dbReference type="ChEBI" id="CHEBI:17544"/>
        <dbReference type="ChEBI" id="CHEBI:30616"/>
        <dbReference type="ChEBI" id="CHEBI:43474"/>
        <dbReference type="ChEBI" id="CHEBI:83144"/>
        <dbReference type="ChEBI" id="CHEBI:83145"/>
        <dbReference type="ChEBI" id="CHEBI:456216"/>
        <dbReference type="EC" id="6.3.4.14"/>
    </reaction>
</comment>
<dbReference type="InterPro" id="IPR011761">
    <property type="entry name" value="ATP-grasp"/>
</dbReference>
<dbReference type="SMART" id="SM00878">
    <property type="entry name" value="Biotin_carb_C"/>
    <property type="match status" value="1"/>
</dbReference>
<proteinExistence type="predicted"/>
<dbReference type="GO" id="GO:0046872">
    <property type="term" value="F:metal ion binding"/>
    <property type="evidence" value="ECO:0007669"/>
    <property type="project" value="InterPro"/>
</dbReference>
<comment type="caution">
    <text evidence="10">The sequence shown here is derived from an EMBL/GenBank/DDBJ whole genome shotgun (WGS) entry which is preliminary data.</text>
</comment>
<evidence type="ECO:0000256" key="6">
    <source>
        <dbReference type="ARBA" id="ARBA00048600"/>
    </source>
</evidence>
<feature type="domain" description="Biotin carboxylation" evidence="9">
    <location>
        <begin position="5"/>
        <end position="455"/>
    </location>
</feature>
<evidence type="ECO:0000313" key="11">
    <source>
        <dbReference type="Proteomes" id="UP000295560"/>
    </source>
</evidence>
<dbReference type="Proteomes" id="UP000295560">
    <property type="component" value="Unassembled WGS sequence"/>
</dbReference>
<dbReference type="GO" id="GO:0004075">
    <property type="term" value="F:biotin carboxylase activity"/>
    <property type="evidence" value="ECO:0007669"/>
    <property type="project" value="UniProtKB-EC"/>
</dbReference>
<evidence type="ECO:0000256" key="3">
    <source>
        <dbReference type="ARBA" id="ARBA00022598"/>
    </source>
</evidence>
<organism evidence="10 11">
    <name type="scientific">Pseudonocardia endophytica</name>
    <dbReference type="NCBI Taxonomy" id="401976"/>
    <lineage>
        <taxon>Bacteria</taxon>
        <taxon>Bacillati</taxon>
        <taxon>Actinomycetota</taxon>
        <taxon>Actinomycetes</taxon>
        <taxon>Pseudonocardiales</taxon>
        <taxon>Pseudonocardiaceae</taxon>
        <taxon>Pseudonocardia</taxon>
    </lineage>
</organism>
<dbReference type="PROSITE" id="PS00867">
    <property type="entry name" value="CPSASE_2"/>
    <property type="match status" value="1"/>
</dbReference>
<evidence type="ECO:0000256" key="2">
    <source>
        <dbReference type="ARBA" id="ARBA00013263"/>
    </source>
</evidence>
<dbReference type="Pfam" id="PF02785">
    <property type="entry name" value="Biotin_carb_C"/>
    <property type="match status" value="1"/>
</dbReference>
<evidence type="ECO:0000259" key="8">
    <source>
        <dbReference type="PROSITE" id="PS50975"/>
    </source>
</evidence>
<evidence type="ECO:0000256" key="4">
    <source>
        <dbReference type="ARBA" id="ARBA00022741"/>
    </source>
</evidence>
<evidence type="ECO:0000259" key="9">
    <source>
        <dbReference type="PROSITE" id="PS50979"/>
    </source>
</evidence>
<sequence>MPGPGLRRVLVANRGEIALRILRACFDEDIETVLAVSAADQDSPAAQLADRAVLIGPASAGQSYLAIDRIVQAALSAGCDAVHPGYGFLSERPELADACAENGLRFVGPDGDTMRRAGDKMTAREVAEKAGIPIGGRSRPLETRDEAVEALDDALDAGASLPMMLKASAGGGGRGMSIIRDRAEIGGRFDMAHREAEQAFGDGRLYLERYVTRARHVEVQVLADGFGTVCHLGDRDCSTQRRHQKLIEEGPAPDLPADLADQIRGAAVRLATELGYVGAGTVEFLVDLDRGDFVFLEVNARVQVEHPVSEMVSGIDIVREQLRIAAGRPLSFAQDDVTITGHAVEVRINAEDPERGFLPTPGTITRWAVPAGHGVRVDTFAYPGAVVTPYYDSLVAKVITHAATRLEAIDLMQRVLRGSRIDGIATTIPLQLAVLDSPEFRASPVTTRWLEEQYLPAREKETSDA</sequence>
<evidence type="ECO:0000313" key="10">
    <source>
        <dbReference type="EMBL" id="TCK22036.1"/>
    </source>
</evidence>
<keyword evidence="4 7" id="KW-0547">Nucleotide-binding</keyword>
<dbReference type="InterPro" id="IPR051602">
    <property type="entry name" value="ACC_Biotin_Carboxylase"/>
</dbReference>
<dbReference type="EC" id="6.3.4.14" evidence="2"/>
<evidence type="ECO:0000256" key="1">
    <source>
        <dbReference type="ARBA" id="ARBA00003761"/>
    </source>
</evidence>
<protein>
    <recommendedName>
        <fullName evidence="2">biotin carboxylase</fullName>
        <ecNumber evidence="2">6.3.4.14</ecNumber>
    </recommendedName>
</protein>